<sequence length="505" mass="57377">MNEIIRALLGCGAVEKLEEGRSHFLYSALRVVYTALVFLLCAGYAHSACDPMTYRESQDSAFQKFCGYGSVIIKDNNVWVFNEAARKRFGMPQEWQDDGLKGAELAAFRIEPSGRLRCHNQGDKEVCVPSYECVIELYIKSDIDIGITGNPVVGLIPWKSSLFALGELNPDLKGKWEQAFGLKRVYLQESGQEVDGGAKAIGYDATREKDLIIVTLFIDGRFSLLPTETKRTIRFPLSGGKVHEVEFPPSFWQRIIEYHQARSDLSDRNWYGGKEVDKSLWVYTADFAQRYNMPLTGVNEELEGALAVAYNHVPTGRPSCGYFSDASTCTKSRLDTIFEFYLDPSARISYPSYDGIVKSILGSSTTFLHEQDKYNKRIPEIDTSALKFRTTFIYRSNKTARENIDKWFGWGSGYFQEYIDHSAWGLDFSLLALDMPLYDRVEAHEQNFICFTDADKCLNDEEVFNQTTHVVHLPIEYIYSVDSYDKAQTIDEKSAIGVVRNKLNN</sequence>
<dbReference type="Proteomes" id="UP000184139">
    <property type="component" value="Unassembled WGS sequence"/>
</dbReference>
<accession>A0A1M5YPH3</accession>
<evidence type="ECO:0000313" key="2">
    <source>
        <dbReference type="Proteomes" id="UP000184139"/>
    </source>
</evidence>
<proteinExistence type="predicted"/>
<organism evidence="1 2">
    <name type="scientific">Desulfofustis glycolicus DSM 9705</name>
    <dbReference type="NCBI Taxonomy" id="1121409"/>
    <lineage>
        <taxon>Bacteria</taxon>
        <taxon>Pseudomonadati</taxon>
        <taxon>Thermodesulfobacteriota</taxon>
        <taxon>Desulfobulbia</taxon>
        <taxon>Desulfobulbales</taxon>
        <taxon>Desulfocapsaceae</taxon>
        <taxon>Desulfofustis</taxon>
    </lineage>
</organism>
<reference evidence="1 2" key="1">
    <citation type="submission" date="2016-11" db="EMBL/GenBank/DDBJ databases">
        <authorList>
            <person name="Jaros S."/>
            <person name="Januszkiewicz K."/>
            <person name="Wedrychowicz H."/>
        </authorList>
    </citation>
    <scope>NUCLEOTIDE SEQUENCE [LARGE SCALE GENOMIC DNA]</scope>
    <source>
        <strain evidence="1 2">DSM 9705</strain>
    </source>
</reference>
<dbReference type="OrthoDB" id="8882228at2"/>
<dbReference type="STRING" id="1121409.SAMN02745124_04312"/>
<protein>
    <submittedName>
        <fullName evidence="1">Uncharacterized protein</fullName>
    </submittedName>
</protein>
<keyword evidence="2" id="KW-1185">Reference proteome</keyword>
<gene>
    <name evidence="1" type="ORF">SAMN02745124_04312</name>
</gene>
<dbReference type="AlphaFoldDB" id="A0A1M5YPH3"/>
<dbReference type="EMBL" id="FQXS01000049">
    <property type="protein sequence ID" value="SHI14045.1"/>
    <property type="molecule type" value="Genomic_DNA"/>
</dbReference>
<dbReference type="RefSeq" id="WP_073379327.1">
    <property type="nucleotide sequence ID" value="NZ_FQXS01000049.1"/>
</dbReference>
<name>A0A1M5YPH3_9BACT</name>
<evidence type="ECO:0000313" key="1">
    <source>
        <dbReference type="EMBL" id="SHI14045.1"/>
    </source>
</evidence>